<dbReference type="SUPFAM" id="SSF52540">
    <property type="entry name" value="P-loop containing nucleoside triphosphate hydrolases"/>
    <property type="match status" value="1"/>
</dbReference>
<dbReference type="InterPro" id="IPR002586">
    <property type="entry name" value="CobQ/CobB/MinD/ParA_Nub-bd_dom"/>
</dbReference>
<feature type="compositionally biased region" description="Polar residues" evidence="1">
    <location>
        <begin position="226"/>
        <end position="237"/>
    </location>
</feature>
<protein>
    <submittedName>
        <fullName evidence="3">ParA family protein</fullName>
    </submittedName>
</protein>
<keyword evidence="4" id="KW-1185">Reference proteome</keyword>
<dbReference type="InterPro" id="IPR050678">
    <property type="entry name" value="DNA_Partitioning_ATPase"/>
</dbReference>
<dbReference type="Proteomes" id="UP001549691">
    <property type="component" value="Unassembled WGS sequence"/>
</dbReference>
<dbReference type="PANTHER" id="PTHR13696:SF96">
    <property type="entry name" value="COBQ_COBB_MIND_PARA NUCLEOTIDE BINDING DOMAIN-CONTAINING PROTEIN"/>
    <property type="match status" value="1"/>
</dbReference>
<comment type="caution">
    <text evidence="3">The sequence shown here is derived from an EMBL/GenBank/DDBJ whole genome shotgun (WGS) entry which is preliminary data.</text>
</comment>
<evidence type="ECO:0000313" key="4">
    <source>
        <dbReference type="Proteomes" id="UP001549691"/>
    </source>
</evidence>
<evidence type="ECO:0000256" key="1">
    <source>
        <dbReference type="SAM" id="MobiDB-lite"/>
    </source>
</evidence>
<dbReference type="RefSeq" id="WP_354602319.1">
    <property type="nucleotide sequence ID" value="NZ_JBEWZI010000023.1"/>
</dbReference>
<evidence type="ECO:0000313" key="3">
    <source>
        <dbReference type="EMBL" id="MET7015860.1"/>
    </source>
</evidence>
<sequence length="244" mass="26626">MTVIAVINRKGGSGKSTLAAHVASYLAAQGQEVMLGDVDRQQSSRLWLGLRPPQLPKIHGWSIDENNFARPPAGVKHVVLDTPGGFHGFNLMKVTMYADAILIPLTAGVFDREAAQDSIRELRTLPRIATGKCLVGCVGMRIDGRTKNGAALQDWAQALDLPHLGSIRLAQAYSKCMEQGWSIFDFPPAKVESYREDWLALTRWLDLLLAAAPATPGSRLERPETVRQTSYLQSQTRAGLGSPP</sequence>
<accession>A0ABV2TPJ8</accession>
<dbReference type="InterPro" id="IPR027417">
    <property type="entry name" value="P-loop_NTPase"/>
</dbReference>
<reference evidence="3 4" key="1">
    <citation type="submission" date="2024-07" db="EMBL/GenBank/DDBJ databases">
        <title>Uliginosibacterium flavum JJ3220;KACC:17644.</title>
        <authorList>
            <person name="Kim M.K."/>
        </authorList>
    </citation>
    <scope>NUCLEOTIDE SEQUENCE [LARGE SCALE GENOMIC DNA]</scope>
    <source>
        <strain evidence="3 4">KACC:17644</strain>
    </source>
</reference>
<gene>
    <name evidence="3" type="ORF">ABXR19_16835</name>
</gene>
<feature type="domain" description="CobQ/CobB/MinD/ParA nucleotide binding" evidence="2">
    <location>
        <begin position="4"/>
        <end position="180"/>
    </location>
</feature>
<dbReference type="Pfam" id="PF01656">
    <property type="entry name" value="CbiA"/>
    <property type="match status" value="1"/>
</dbReference>
<dbReference type="CDD" id="cd02042">
    <property type="entry name" value="ParAB_family"/>
    <property type="match status" value="1"/>
</dbReference>
<dbReference type="EMBL" id="JBEWZI010000023">
    <property type="protein sequence ID" value="MET7015860.1"/>
    <property type="molecule type" value="Genomic_DNA"/>
</dbReference>
<proteinExistence type="predicted"/>
<name>A0ABV2TPJ8_9RHOO</name>
<evidence type="ECO:0000259" key="2">
    <source>
        <dbReference type="Pfam" id="PF01656"/>
    </source>
</evidence>
<organism evidence="3 4">
    <name type="scientific">Uliginosibacterium flavum</name>
    <dbReference type="NCBI Taxonomy" id="1396831"/>
    <lineage>
        <taxon>Bacteria</taxon>
        <taxon>Pseudomonadati</taxon>
        <taxon>Pseudomonadota</taxon>
        <taxon>Betaproteobacteria</taxon>
        <taxon>Rhodocyclales</taxon>
        <taxon>Zoogloeaceae</taxon>
        <taxon>Uliginosibacterium</taxon>
    </lineage>
</organism>
<feature type="region of interest" description="Disordered" evidence="1">
    <location>
        <begin position="218"/>
        <end position="244"/>
    </location>
</feature>
<dbReference type="PANTHER" id="PTHR13696">
    <property type="entry name" value="P-LOOP CONTAINING NUCLEOSIDE TRIPHOSPHATE HYDROLASE"/>
    <property type="match status" value="1"/>
</dbReference>
<dbReference type="Gene3D" id="3.40.50.300">
    <property type="entry name" value="P-loop containing nucleotide triphosphate hydrolases"/>
    <property type="match status" value="1"/>
</dbReference>